<protein>
    <submittedName>
        <fullName evidence="1">Uncharacterized protein</fullName>
    </submittedName>
</protein>
<evidence type="ECO:0000313" key="1">
    <source>
        <dbReference type="EMBL" id="KAJ01869.1"/>
    </source>
</evidence>
<dbReference type="AlphaFoldDB" id="A0A061SR04"/>
<comment type="caution">
    <text evidence="1">The sequence shown here is derived from an EMBL/GenBank/DDBJ whole genome shotgun (WGS) entry which is preliminary data.</text>
</comment>
<reference evidence="1 2" key="1">
    <citation type="journal article" date="2014" name="Genome Announc.">
        <title>Draft Genome Sequences of Two Isolates of the Roseobacter Group, Sulfitobacter sp. Strains 3SOLIMAR09 and 1FIGIMAR09, from Harbors of Mallorca Island (Mediterranean Sea).</title>
        <authorList>
            <person name="Mas-Llado M."/>
            <person name="Pina-Villalonga J.M."/>
            <person name="Brunet-Galmes I."/>
            <person name="Nogales B."/>
            <person name="Bosch R."/>
        </authorList>
    </citation>
    <scope>NUCLEOTIDE SEQUENCE [LARGE SCALE GENOMIC DNA]</scope>
    <source>
        <strain evidence="1 2">1FIGIMAR09</strain>
    </source>
</reference>
<dbReference type="Proteomes" id="UP000027337">
    <property type="component" value="Unassembled WGS sequence"/>
</dbReference>
<organism evidence="1 2">
    <name type="scientific">Sulfitobacter mediterraneus</name>
    <dbReference type="NCBI Taxonomy" id="83219"/>
    <lineage>
        <taxon>Bacteria</taxon>
        <taxon>Pseudomonadati</taxon>
        <taxon>Pseudomonadota</taxon>
        <taxon>Alphaproteobacteria</taxon>
        <taxon>Rhodobacterales</taxon>
        <taxon>Roseobacteraceae</taxon>
        <taxon>Sulfitobacter</taxon>
    </lineage>
</organism>
<accession>A0A061SR04</accession>
<name>A0A061SR04_9RHOB</name>
<evidence type="ECO:0000313" key="2">
    <source>
        <dbReference type="Proteomes" id="UP000027337"/>
    </source>
</evidence>
<gene>
    <name evidence="1" type="ORF">PM02_16965</name>
</gene>
<keyword evidence="2" id="KW-1185">Reference proteome</keyword>
<dbReference type="EMBL" id="JEMU01000018">
    <property type="protein sequence ID" value="KAJ01869.1"/>
    <property type="molecule type" value="Genomic_DNA"/>
</dbReference>
<sequence>MTSFYTPTNRIEGSARAYKNALLDIAGAINQYRADEGSLQRLLETLQTASNLGGELKHDVDVYRTNAWRSFLSIIV</sequence>
<proteinExistence type="predicted"/>